<keyword evidence="1" id="KW-1133">Transmembrane helix</keyword>
<evidence type="ECO:0000256" key="1">
    <source>
        <dbReference type="SAM" id="Phobius"/>
    </source>
</evidence>
<keyword evidence="1" id="KW-0812">Transmembrane</keyword>
<accession>A0A0G1ENG3</accession>
<dbReference type="InterPro" id="IPR012902">
    <property type="entry name" value="N_methyl_site"/>
</dbReference>
<dbReference type="Gene3D" id="3.30.700.10">
    <property type="entry name" value="Glycoprotein, Type 4 Pilin"/>
    <property type="match status" value="1"/>
</dbReference>
<keyword evidence="1" id="KW-0472">Membrane</keyword>
<proteinExistence type="predicted"/>
<dbReference type="Pfam" id="PF07963">
    <property type="entry name" value="N_methyl"/>
    <property type="match status" value="1"/>
</dbReference>
<reference evidence="2 3" key="1">
    <citation type="journal article" date="2015" name="Nature">
        <title>rRNA introns, odd ribosomes, and small enigmatic genomes across a large radiation of phyla.</title>
        <authorList>
            <person name="Brown C.T."/>
            <person name="Hug L.A."/>
            <person name="Thomas B.C."/>
            <person name="Sharon I."/>
            <person name="Castelle C.J."/>
            <person name="Singh A."/>
            <person name="Wilkins M.J."/>
            <person name="Williams K.H."/>
            <person name="Banfield J.F."/>
        </authorList>
    </citation>
    <scope>NUCLEOTIDE SEQUENCE [LARGE SCALE GENOMIC DNA]</scope>
</reference>
<name>A0A0G1ENG3_9BACT</name>
<evidence type="ECO:0000313" key="2">
    <source>
        <dbReference type="EMBL" id="KKS84576.1"/>
    </source>
</evidence>
<dbReference type="STRING" id="1618436.UV59_C0017G0029"/>
<dbReference type="NCBIfam" id="TIGR02532">
    <property type="entry name" value="IV_pilin_GFxxxE"/>
    <property type="match status" value="1"/>
</dbReference>
<dbReference type="AlphaFoldDB" id="A0A0G1ENG3"/>
<dbReference type="InterPro" id="IPR045584">
    <property type="entry name" value="Pilin-like"/>
</dbReference>
<sequence length="145" mass="15710">MRSPAFTLVELVIVIALIGIFALAIGTALVTARDNQALVTSAETLADHLREAHIFARNARDGTAWGIRNLTSTSYALVSGTDASWHTEKVYMLDRQVTFTSNFAVWFTIGTGTSLVAHTIELINTHGRTMHVEVLESGVVDVVAL</sequence>
<evidence type="ECO:0000313" key="3">
    <source>
        <dbReference type="Proteomes" id="UP000034543"/>
    </source>
</evidence>
<dbReference type="SUPFAM" id="SSF54523">
    <property type="entry name" value="Pili subunits"/>
    <property type="match status" value="1"/>
</dbReference>
<protein>
    <recommendedName>
        <fullName evidence="4">General secretion pathway protein H</fullName>
    </recommendedName>
</protein>
<evidence type="ECO:0008006" key="4">
    <source>
        <dbReference type="Google" id="ProtNLM"/>
    </source>
</evidence>
<dbReference type="EMBL" id="LCFB01000017">
    <property type="protein sequence ID" value="KKS84576.1"/>
    <property type="molecule type" value="Genomic_DNA"/>
</dbReference>
<organism evidence="2 3">
    <name type="scientific">Candidatus Gottesmanbacteria bacterium GW2011_GWA1_43_11</name>
    <dbReference type="NCBI Taxonomy" id="1618436"/>
    <lineage>
        <taxon>Bacteria</taxon>
        <taxon>Candidatus Gottesmaniibacteriota</taxon>
    </lineage>
</organism>
<dbReference type="Proteomes" id="UP000034543">
    <property type="component" value="Unassembled WGS sequence"/>
</dbReference>
<comment type="caution">
    <text evidence="2">The sequence shown here is derived from an EMBL/GenBank/DDBJ whole genome shotgun (WGS) entry which is preliminary data.</text>
</comment>
<gene>
    <name evidence="2" type="ORF">UV59_C0017G0029</name>
</gene>
<feature type="transmembrane region" description="Helical" evidence="1">
    <location>
        <begin position="6"/>
        <end position="30"/>
    </location>
</feature>